<evidence type="ECO:0000256" key="5">
    <source>
        <dbReference type="ARBA" id="ARBA00022801"/>
    </source>
</evidence>
<keyword evidence="6 11" id="KW-0695">RNA-directed DNA polymerase</keyword>
<sequence>MSEMAPAPRRSSTEIHNPPPQLAGFRLYGSPIAIIRLVDLKNMGKELFLDPSVQANLYQLSPWMLVLEDEEPQFSHTYEYLIYTPRCKYLVLYTQRVLSLPADALHSAGLSSPLSPTLTESNREVRPYANPRPPCETRLGEEKIQFHETEAGLHSTQPSTAIANALTRSIPKHSQKAKTAREQSETKFQKRKLLEPTEAEKEARSVHDPHKNSQINFCFRKREVQSSAANDDSGREAKSRKIFRIRLEIKNQLVPAITPLIRFSGEIIWPIGQIRLLVTIGDEEHSASAWMNFMVVRSPSPYNGIIGRPGVRKLQAVPSTAYGMLKILVKGGIITLKSSMLVPLECVMVSEPKGSLPVTKSMVEEGIKRNLDIFAWKPTDMTGVPRHIMEHRLNVREGCSSIGRNLEVYVDDLVIKSRMKDEIVRDIEETFKTLREINMKLNPKKCTFGIEERMFLGYKVSTRGLKSIKGPEINYTSMEKLMLALVHASKRLKRYLQAYPIIVATDQPIQQVLSRPEVAGRLQKWNIELGEYAIHYRPRVSVKGQILAIFIVERQEEDSPDTLMTEEAKLPEPWVLFTDRSSCTDGSGAGLILINPEGVEFTYALRFGFDATNNKAEYKDLITGLKIAKQMGVKNLKENVDSRFKAFSIKQVPRSENKKANAFSKIASTSFAHLSKQVLVEELKDNSISTMEVLAVVEEEGDTWMTLIFK</sequence>
<dbReference type="InterPro" id="IPR000477">
    <property type="entry name" value="RT_dom"/>
</dbReference>
<dbReference type="SUPFAM" id="SSF56672">
    <property type="entry name" value="DNA/RNA polymerases"/>
    <property type="match status" value="1"/>
</dbReference>
<dbReference type="AlphaFoldDB" id="A0A699HID9"/>
<dbReference type="Pfam" id="PF00078">
    <property type="entry name" value="RVT_1"/>
    <property type="match status" value="1"/>
</dbReference>
<dbReference type="Gene3D" id="3.30.70.270">
    <property type="match status" value="1"/>
</dbReference>
<dbReference type="GO" id="GO:0003964">
    <property type="term" value="F:RNA-directed DNA polymerase activity"/>
    <property type="evidence" value="ECO:0007669"/>
    <property type="project" value="UniProtKB-KW"/>
</dbReference>
<dbReference type="InterPro" id="IPR043502">
    <property type="entry name" value="DNA/RNA_pol_sf"/>
</dbReference>
<proteinExistence type="predicted"/>
<evidence type="ECO:0000259" key="9">
    <source>
        <dbReference type="Pfam" id="PF13456"/>
    </source>
</evidence>
<dbReference type="Gene3D" id="3.30.420.10">
    <property type="entry name" value="Ribonuclease H-like superfamily/Ribonuclease H"/>
    <property type="match status" value="1"/>
</dbReference>
<gene>
    <name evidence="11" type="ORF">Tci_399946</name>
</gene>
<feature type="domain" description="Reverse transcriptase RNase H-like" evidence="10">
    <location>
        <begin position="466"/>
        <end position="532"/>
    </location>
</feature>
<dbReference type="InterPro" id="IPR043128">
    <property type="entry name" value="Rev_trsase/Diguanyl_cyclase"/>
</dbReference>
<evidence type="ECO:0000313" key="11">
    <source>
        <dbReference type="EMBL" id="GEY27972.1"/>
    </source>
</evidence>
<evidence type="ECO:0000256" key="7">
    <source>
        <dbReference type="SAM" id="MobiDB-lite"/>
    </source>
</evidence>
<dbReference type="SUPFAM" id="SSF53098">
    <property type="entry name" value="Ribonuclease H-like"/>
    <property type="match status" value="1"/>
</dbReference>
<evidence type="ECO:0000259" key="8">
    <source>
        <dbReference type="Pfam" id="PF00078"/>
    </source>
</evidence>
<dbReference type="PANTHER" id="PTHR48475">
    <property type="entry name" value="RIBONUCLEASE H"/>
    <property type="match status" value="1"/>
</dbReference>
<dbReference type="Pfam" id="PF13456">
    <property type="entry name" value="RVT_3"/>
    <property type="match status" value="1"/>
</dbReference>
<keyword evidence="3" id="KW-0540">Nuclease</keyword>
<dbReference type="Pfam" id="PF17917">
    <property type="entry name" value="RT_RNaseH"/>
    <property type="match status" value="1"/>
</dbReference>
<evidence type="ECO:0000256" key="1">
    <source>
        <dbReference type="ARBA" id="ARBA00022679"/>
    </source>
</evidence>
<keyword evidence="5" id="KW-0378">Hydrolase</keyword>
<dbReference type="GO" id="GO:0003676">
    <property type="term" value="F:nucleic acid binding"/>
    <property type="evidence" value="ECO:0007669"/>
    <property type="project" value="InterPro"/>
</dbReference>
<feature type="domain" description="RNase H type-1" evidence="9">
    <location>
        <begin position="586"/>
        <end position="642"/>
    </location>
</feature>
<reference evidence="11" key="1">
    <citation type="journal article" date="2019" name="Sci. Rep.">
        <title>Draft genome of Tanacetum cinerariifolium, the natural source of mosquito coil.</title>
        <authorList>
            <person name="Yamashiro T."/>
            <person name="Shiraishi A."/>
            <person name="Satake H."/>
            <person name="Nakayama K."/>
        </authorList>
    </citation>
    <scope>NUCLEOTIDE SEQUENCE</scope>
</reference>
<evidence type="ECO:0000256" key="2">
    <source>
        <dbReference type="ARBA" id="ARBA00022695"/>
    </source>
</evidence>
<evidence type="ECO:0000256" key="4">
    <source>
        <dbReference type="ARBA" id="ARBA00022759"/>
    </source>
</evidence>
<dbReference type="InterPro" id="IPR012337">
    <property type="entry name" value="RNaseH-like_sf"/>
</dbReference>
<evidence type="ECO:0000256" key="6">
    <source>
        <dbReference type="ARBA" id="ARBA00022918"/>
    </source>
</evidence>
<dbReference type="EMBL" id="BKCJ010165592">
    <property type="protein sequence ID" value="GEY27972.1"/>
    <property type="molecule type" value="Genomic_DNA"/>
</dbReference>
<organism evidence="11">
    <name type="scientific">Tanacetum cinerariifolium</name>
    <name type="common">Dalmatian daisy</name>
    <name type="synonym">Chrysanthemum cinerariifolium</name>
    <dbReference type="NCBI Taxonomy" id="118510"/>
    <lineage>
        <taxon>Eukaryota</taxon>
        <taxon>Viridiplantae</taxon>
        <taxon>Streptophyta</taxon>
        <taxon>Embryophyta</taxon>
        <taxon>Tracheophyta</taxon>
        <taxon>Spermatophyta</taxon>
        <taxon>Magnoliopsida</taxon>
        <taxon>eudicotyledons</taxon>
        <taxon>Gunneridae</taxon>
        <taxon>Pentapetalae</taxon>
        <taxon>asterids</taxon>
        <taxon>campanulids</taxon>
        <taxon>Asterales</taxon>
        <taxon>Asteraceae</taxon>
        <taxon>Asteroideae</taxon>
        <taxon>Anthemideae</taxon>
        <taxon>Anthemidinae</taxon>
        <taxon>Tanacetum</taxon>
    </lineage>
</organism>
<dbReference type="InterPro" id="IPR002156">
    <property type="entry name" value="RNaseH_domain"/>
</dbReference>
<protein>
    <submittedName>
        <fullName evidence="11">Reverse transcriptase domain-containing protein</fullName>
    </submittedName>
</protein>
<keyword evidence="4" id="KW-0255">Endonuclease</keyword>
<dbReference type="PANTHER" id="PTHR48475:SF2">
    <property type="entry name" value="RIBONUCLEASE H"/>
    <property type="match status" value="1"/>
</dbReference>
<accession>A0A699HID9</accession>
<evidence type="ECO:0000259" key="10">
    <source>
        <dbReference type="Pfam" id="PF17917"/>
    </source>
</evidence>
<feature type="region of interest" description="Disordered" evidence="7">
    <location>
        <begin position="171"/>
        <end position="217"/>
    </location>
</feature>
<keyword evidence="2" id="KW-0548">Nucleotidyltransferase</keyword>
<dbReference type="GO" id="GO:0004523">
    <property type="term" value="F:RNA-DNA hybrid ribonuclease activity"/>
    <property type="evidence" value="ECO:0007669"/>
    <property type="project" value="InterPro"/>
</dbReference>
<feature type="region of interest" description="Disordered" evidence="7">
    <location>
        <begin position="115"/>
        <end position="136"/>
    </location>
</feature>
<feature type="compositionally biased region" description="Basic and acidic residues" evidence="7">
    <location>
        <begin position="179"/>
        <end position="211"/>
    </location>
</feature>
<dbReference type="InterPro" id="IPR041373">
    <property type="entry name" value="RT_RNaseH"/>
</dbReference>
<evidence type="ECO:0000256" key="3">
    <source>
        <dbReference type="ARBA" id="ARBA00022722"/>
    </source>
</evidence>
<comment type="caution">
    <text evidence="11">The sequence shown here is derived from an EMBL/GenBank/DDBJ whole genome shotgun (WGS) entry which is preliminary data.</text>
</comment>
<keyword evidence="1" id="KW-0808">Transferase</keyword>
<dbReference type="InterPro" id="IPR036397">
    <property type="entry name" value="RNaseH_sf"/>
</dbReference>
<feature type="domain" description="Reverse transcriptase" evidence="8">
    <location>
        <begin position="399"/>
        <end position="460"/>
    </location>
</feature>
<name>A0A699HID9_TANCI</name>